<dbReference type="EMBL" id="SCLC01000061">
    <property type="protein sequence ID" value="MBF4436315.1"/>
    <property type="molecule type" value="Genomic_DNA"/>
</dbReference>
<proteinExistence type="predicted"/>
<keyword evidence="4 5" id="KW-0472">Membrane</keyword>
<keyword evidence="2 5" id="KW-0812">Transmembrane</keyword>
<sequence>MEIDRDSIIESHRLASPGLRYLGQIIDGAISATIFIFFLWLGTLIGLSQASSSLIAFSAAALYFLLSDGLPKGQSLGKKLLGISVIDSVTGKSCSFPQSFFRNLLTPIIGMIDAVFILGKRRQRLGDKLAKTIVVVN</sequence>
<feature type="transmembrane region" description="Helical" evidence="5">
    <location>
        <begin position="47"/>
        <end position="66"/>
    </location>
</feature>
<evidence type="ECO:0000256" key="2">
    <source>
        <dbReference type="ARBA" id="ARBA00022692"/>
    </source>
</evidence>
<evidence type="ECO:0000256" key="3">
    <source>
        <dbReference type="ARBA" id="ARBA00022989"/>
    </source>
</evidence>
<evidence type="ECO:0000313" key="8">
    <source>
        <dbReference type="EMBL" id="MBF4375199.1"/>
    </source>
</evidence>
<dbReference type="Pfam" id="PF06271">
    <property type="entry name" value="RDD"/>
    <property type="match status" value="1"/>
</dbReference>
<dbReference type="EMBL" id="RDPI01000066">
    <property type="protein sequence ID" value="MBF4375199.1"/>
    <property type="molecule type" value="Genomic_DNA"/>
</dbReference>
<reference evidence="8 11" key="2">
    <citation type="journal article" date="2021" name="PeerJ">
        <title>Analysis of 44 Vibrio anguillarum genomes reveals high genetic diversity.</title>
        <authorList>
            <person name="Hansen M.J."/>
            <person name="Dalsgaard I."/>
        </authorList>
    </citation>
    <scope>NUCLEOTIDE SEQUENCE</scope>
    <source>
        <strain evidence="8 11">040915-1/1B</strain>
        <strain evidence="9">850617-1/1</strain>
    </source>
</reference>
<protein>
    <submittedName>
        <fullName evidence="7">RDD family protein</fullName>
    </submittedName>
</protein>
<evidence type="ECO:0000259" key="6">
    <source>
        <dbReference type="Pfam" id="PF06271"/>
    </source>
</evidence>
<dbReference type="PANTHER" id="PTHR38480:SF1">
    <property type="entry name" value="SLR0254 PROTEIN"/>
    <property type="match status" value="1"/>
</dbReference>
<accession>A0A221WZL4</accession>
<keyword evidence="3 5" id="KW-1133">Transmembrane helix</keyword>
<feature type="transmembrane region" description="Helical" evidence="5">
    <location>
        <begin position="21"/>
        <end position="41"/>
    </location>
</feature>
<feature type="domain" description="RDD" evidence="6">
    <location>
        <begin position="15"/>
        <end position="131"/>
    </location>
</feature>
<dbReference type="EMBL" id="CP034673">
    <property type="protein sequence ID" value="AZS27159.1"/>
    <property type="molecule type" value="Genomic_DNA"/>
</dbReference>
<comment type="subcellular location">
    <subcellularLocation>
        <location evidence="1">Membrane</location>
        <topology evidence="1">Multi-pass membrane protein</topology>
    </subcellularLocation>
</comment>
<dbReference type="InterPro" id="IPR010432">
    <property type="entry name" value="RDD"/>
</dbReference>
<evidence type="ECO:0000313" key="10">
    <source>
        <dbReference type="Proteomes" id="UP000256923"/>
    </source>
</evidence>
<evidence type="ECO:0000313" key="11">
    <source>
        <dbReference type="Proteomes" id="UP000726136"/>
    </source>
</evidence>
<name>A0A221WZL4_VIBAN</name>
<dbReference type="Proteomes" id="UP000786185">
    <property type="component" value="Unassembled WGS sequence"/>
</dbReference>
<gene>
    <name evidence="7" type="ORF">DYL72_19945</name>
    <name evidence="8" type="ORF">EAY46_19290</name>
    <name evidence="9" type="ORF">ERJ77_17680</name>
</gene>
<dbReference type="GO" id="GO:0016020">
    <property type="term" value="C:membrane"/>
    <property type="evidence" value="ECO:0007669"/>
    <property type="project" value="UniProtKB-SubCell"/>
</dbReference>
<dbReference type="Proteomes" id="UP000726136">
    <property type="component" value="Unassembled WGS sequence"/>
</dbReference>
<evidence type="ECO:0000256" key="5">
    <source>
        <dbReference type="SAM" id="Phobius"/>
    </source>
</evidence>
<evidence type="ECO:0000313" key="9">
    <source>
        <dbReference type="EMBL" id="MBF4436315.1"/>
    </source>
</evidence>
<organism evidence="7 10">
    <name type="scientific">Vibrio anguillarum</name>
    <name type="common">Listonella anguillarum</name>
    <dbReference type="NCBI Taxonomy" id="55601"/>
    <lineage>
        <taxon>Bacteria</taxon>
        <taxon>Pseudomonadati</taxon>
        <taxon>Pseudomonadota</taxon>
        <taxon>Gammaproteobacteria</taxon>
        <taxon>Vibrionales</taxon>
        <taxon>Vibrionaceae</taxon>
        <taxon>Vibrio</taxon>
    </lineage>
</organism>
<evidence type="ECO:0000256" key="1">
    <source>
        <dbReference type="ARBA" id="ARBA00004141"/>
    </source>
</evidence>
<dbReference type="PANTHER" id="PTHR38480">
    <property type="entry name" value="SLR0254 PROTEIN"/>
    <property type="match status" value="1"/>
</dbReference>
<reference evidence="7 10" key="1">
    <citation type="submission" date="2018-12" db="EMBL/GenBank/DDBJ databases">
        <title>Characterization and Draft Genome of Vibrio anguillarum J360 Marine Pathogen Isolated from an Outbreak in Lumpfish (Cyclopterus lumpus).</title>
        <authorList>
            <person name="Vasquez J.I."/>
            <person name="Cao T."/>
            <person name="Chakraborty S."/>
            <person name="Gnanagobal H."/>
            <person name="Wescot J."/>
            <person name="Boyce D."/>
            <person name="Santander J."/>
        </authorList>
    </citation>
    <scope>NUCLEOTIDE SEQUENCE [LARGE SCALE GENOMIC DNA]</scope>
    <source>
        <strain evidence="7 10">J360</strain>
    </source>
</reference>
<keyword evidence="11" id="KW-1185">Reference proteome</keyword>
<dbReference type="Proteomes" id="UP000256923">
    <property type="component" value="Chromosome 2"/>
</dbReference>
<evidence type="ECO:0000313" key="7">
    <source>
        <dbReference type="EMBL" id="AZS27159.1"/>
    </source>
</evidence>
<evidence type="ECO:0000256" key="4">
    <source>
        <dbReference type="ARBA" id="ARBA00023136"/>
    </source>
</evidence>
<dbReference type="AlphaFoldDB" id="A0A221WZL4"/>
<dbReference type="RefSeq" id="WP_019283386.1">
    <property type="nucleotide sequence ID" value="NZ_CP022469.1"/>
</dbReference>